<comment type="caution">
    <text evidence="8">The sequence shown here is derived from an EMBL/GenBank/DDBJ whole genome shotgun (WGS) entry which is preliminary data.</text>
</comment>
<organism evidence="8 9">
    <name type="scientific">Rehmannia glutinosa</name>
    <name type="common">Chinese foxglove</name>
    <dbReference type="NCBI Taxonomy" id="99300"/>
    <lineage>
        <taxon>Eukaryota</taxon>
        <taxon>Viridiplantae</taxon>
        <taxon>Streptophyta</taxon>
        <taxon>Embryophyta</taxon>
        <taxon>Tracheophyta</taxon>
        <taxon>Spermatophyta</taxon>
        <taxon>Magnoliopsida</taxon>
        <taxon>eudicotyledons</taxon>
        <taxon>Gunneridae</taxon>
        <taxon>Pentapetalae</taxon>
        <taxon>asterids</taxon>
        <taxon>lamiids</taxon>
        <taxon>Lamiales</taxon>
        <taxon>Orobanchaceae</taxon>
        <taxon>Rehmannieae</taxon>
        <taxon>Rehmannia</taxon>
    </lineage>
</organism>
<comment type="cofactor">
    <cofactor evidence="5">
        <name>FAD</name>
        <dbReference type="ChEBI" id="CHEBI:57692"/>
    </cofactor>
</comment>
<dbReference type="EMBL" id="JABTTQ020003424">
    <property type="protein sequence ID" value="KAK6117646.1"/>
    <property type="molecule type" value="Genomic_DNA"/>
</dbReference>
<dbReference type="SUPFAM" id="SSF51730">
    <property type="entry name" value="FAD-linked oxidoreductase"/>
    <property type="match status" value="1"/>
</dbReference>
<dbReference type="Pfam" id="PF01619">
    <property type="entry name" value="Pro_dh"/>
    <property type="match status" value="2"/>
</dbReference>
<evidence type="ECO:0000256" key="2">
    <source>
        <dbReference type="ARBA" id="ARBA00012695"/>
    </source>
</evidence>
<evidence type="ECO:0000259" key="7">
    <source>
        <dbReference type="Pfam" id="PF01619"/>
    </source>
</evidence>
<keyword evidence="4 5" id="KW-0642">Proline metabolism</keyword>
<keyword evidence="5" id="KW-0285">Flavoprotein</keyword>
<gene>
    <name evidence="8" type="ORF">DH2020_048608</name>
</gene>
<protein>
    <recommendedName>
        <fullName evidence="2 5">Proline dehydrogenase</fullName>
        <ecNumber evidence="2 5">1.5.5.2</ecNumber>
    </recommendedName>
</protein>
<evidence type="ECO:0000256" key="1">
    <source>
        <dbReference type="ARBA" id="ARBA00005869"/>
    </source>
</evidence>
<keyword evidence="3 5" id="KW-0560">Oxidoreductase</keyword>
<evidence type="ECO:0000313" key="8">
    <source>
        <dbReference type="EMBL" id="KAK6117646.1"/>
    </source>
</evidence>
<evidence type="ECO:0000256" key="5">
    <source>
        <dbReference type="RuleBase" id="RU364054"/>
    </source>
</evidence>
<dbReference type="PANTHER" id="PTHR13914:SF0">
    <property type="entry name" value="PROLINE DEHYDROGENASE 1, MITOCHONDRIAL"/>
    <property type="match status" value="1"/>
</dbReference>
<comment type="similarity">
    <text evidence="1 5">Belongs to the proline oxidase family.</text>
</comment>
<accession>A0ABR0U5S3</accession>
<feature type="region of interest" description="Disordered" evidence="6">
    <location>
        <begin position="24"/>
        <end position="66"/>
    </location>
</feature>
<name>A0ABR0U5S3_REHGL</name>
<sequence length="489" mass="54833">MASRSVSFHQKLLRTLPFFSRRLKSTASPSTSGAPNLNFPEKPDPEPKKPGTPKKPSTPKEPPFNLDDYKELFSSVSTRKLIRSTVTLHLAAMEGMVDLGSTVMNSRLMKSSIPRKMVLESIERTFYDHFCGGKTLGEADKTVKKLWDSGLRAMLDYGLENALDNAACDRNLDEFILTIDSTKLFATSPVSFIVVKVTAICPPGLLRRVSGLLRWGYKDNSLHLPWKLKTFPIFADSSPLYHTLEKPEPLTPDEERDLELAYNRLIKICERSKQANVPLLIDAEDTLIQPAIDYFTYSAAIKYHRDDSPLIFNTIQAYLKDARERLVIAKKAADEMGVPMGFKLVRGAYMSSEKRFALSLGVNSPIHDSIEDTHACKFAAAKAVDLGIKKENQNLQFAQLYGMAEALSFGLRNAGFKVSKYLPFGPVEQVMPYLLRRAEENKGLLSTSSLDRELMRHGFTWRQYPTSWSSVIVDTLDVGKGKNLPKLIG</sequence>
<feature type="domain" description="Proline dehydrogenase" evidence="7">
    <location>
        <begin position="140"/>
        <end position="376"/>
    </location>
</feature>
<dbReference type="Proteomes" id="UP001318860">
    <property type="component" value="Unassembled WGS sequence"/>
</dbReference>
<dbReference type="InterPro" id="IPR002872">
    <property type="entry name" value="Proline_DH_dom"/>
</dbReference>
<dbReference type="PANTHER" id="PTHR13914">
    <property type="entry name" value="PROLINE OXIDASE"/>
    <property type="match status" value="1"/>
</dbReference>
<keyword evidence="5" id="KW-0274">FAD</keyword>
<keyword evidence="9" id="KW-1185">Reference proteome</keyword>
<evidence type="ECO:0000256" key="4">
    <source>
        <dbReference type="ARBA" id="ARBA00023062"/>
    </source>
</evidence>
<dbReference type="InterPro" id="IPR029041">
    <property type="entry name" value="FAD-linked_oxidoreductase-like"/>
</dbReference>
<comment type="catalytic activity">
    <reaction evidence="5">
        <text>L-proline + a quinone = (S)-1-pyrroline-5-carboxylate + a quinol + H(+)</text>
        <dbReference type="Rhea" id="RHEA:23784"/>
        <dbReference type="ChEBI" id="CHEBI:15378"/>
        <dbReference type="ChEBI" id="CHEBI:17388"/>
        <dbReference type="ChEBI" id="CHEBI:24646"/>
        <dbReference type="ChEBI" id="CHEBI:60039"/>
        <dbReference type="ChEBI" id="CHEBI:132124"/>
        <dbReference type="EC" id="1.5.5.2"/>
    </reaction>
</comment>
<dbReference type="Gene3D" id="3.20.20.220">
    <property type="match status" value="1"/>
</dbReference>
<proteinExistence type="inferred from homology"/>
<feature type="compositionally biased region" description="Polar residues" evidence="6">
    <location>
        <begin position="25"/>
        <end position="35"/>
    </location>
</feature>
<dbReference type="EC" id="1.5.5.2" evidence="2 5"/>
<evidence type="ECO:0000313" key="9">
    <source>
        <dbReference type="Proteomes" id="UP001318860"/>
    </source>
</evidence>
<feature type="domain" description="Proline dehydrogenase" evidence="7">
    <location>
        <begin position="377"/>
        <end position="446"/>
    </location>
</feature>
<comment type="function">
    <text evidence="5">Converts proline to delta-1-pyrroline-5-carboxylate.</text>
</comment>
<evidence type="ECO:0000256" key="3">
    <source>
        <dbReference type="ARBA" id="ARBA00023002"/>
    </source>
</evidence>
<reference evidence="8 9" key="1">
    <citation type="journal article" date="2021" name="Comput. Struct. Biotechnol. J.">
        <title>De novo genome assembly of the potent medicinal plant Rehmannia glutinosa using nanopore technology.</title>
        <authorList>
            <person name="Ma L."/>
            <person name="Dong C."/>
            <person name="Song C."/>
            <person name="Wang X."/>
            <person name="Zheng X."/>
            <person name="Niu Y."/>
            <person name="Chen S."/>
            <person name="Feng W."/>
        </authorList>
    </citation>
    <scope>NUCLEOTIDE SEQUENCE [LARGE SCALE GENOMIC DNA]</scope>
    <source>
        <strain evidence="8">DH-2019</strain>
    </source>
</reference>
<dbReference type="InterPro" id="IPR015659">
    <property type="entry name" value="Proline_oxidase"/>
</dbReference>
<evidence type="ECO:0000256" key="6">
    <source>
        <dbReference type="SAM" id="MobiDB-lite"/>
    </source>
</evidence>